<dbReference type="Proteomes" id="UP000009136">
    <property type="component" value="Chromosome 11"/>
</dbReference>
<keyword evidence="14" id="KW-1185">Reference proteome</keyword>
<name>A0AAF6Z0B1_BOVIN</name>
<dbReference type="InterPro" id="IPR000566">
    <property type="entry name" value="Lipocln_cytosolic_FA-bd_dom"/>
</dbReference>
<dbReference type="RefSeq" id="XP_015329083.3">
    <property type="nucleotide sequence ID" value="XM_015473597.3"/>
</dbReference>
<dbReference type="Ensembl" id="ENSBTAT00000019538.8">
    <property type="protein sequence ID" value="ENSBTAP00000019538.7"/>
    <property type="gene ID" value="ENSBTAG00000014678.8"/>
</dbReference>
<dbReference type="Pfam" id="PF00061">
    <property type="entry name" value="Lipocalin"/>
    <property type="match status" value="1"/>
</dbReference>
<dbReference type="PANTHER" id="PTHR11430:SF117">
    <property type="entry name" value="GLYCODELIN"/>
    <property type="match status" value="1"/>
</dbReference>
<evidence type="ECO:0000259" key="12">
    <source>
        <dbReference type="Pfam" id="PF00061"/>
    </source>
</evidence>
<comment type="similarity">
    <text evidence="2 10">Belongs to the calycin superfamily. Lipocalin family.</text>
</comment>
<dbReference type="GeneID" id="280838"/>
<dbReference type="CDD" id="cd19416">
    <property type="entry name" value="lipocalin_beta-LG-like"/>
    <property type="match status" value="1"/>
</dbReference>
<dbReference type="PANTHER" id="PTHR11430">
    <property type="entry name" value="LIPOCALIN"/>
    <property type="match status" value="1"/>
</dbReference>
<comment type="subcellular location">
    <subcellularLocation>
        <location evidence="1">Secreted</location>
    </subcellularLocation>
</comment>
<dbReference type="InterPro" id="IPR002447">
    <property type="entry name" value="Blactoglobulin"/>
</dbReference>
<evidence type="ECO:0000256" key="2">
    <source>
        <dbReference type="ARBA" id="ARBA00006889"/>
    </source>
</evidence>
<dbReference type="FunFam" id="2.40.128.20:FF:000029">
    <property type="entry name" value="Beta-lactoglobulin"/>
    <property type="match status" value="1"/>
</dbReference>
<organism evidence="13 14">
    <name type="scientific">Bos taurus</name>
    <name type="common">Bovine</name>
    <dbReference type="NCBI Taxonomy" id="9913"/>
    <lineage>
        <taxon>Eukaryota</taxon>
        <taxon>Metazoa</taxon>
        <taxon>Chordata</taxon>
        <taxon>Craniata</taxon>
        <taxon>Vertebrata</taxon>
        <taxon>Euteleostomi</taxon>
        <taxon>Mammalia</taxon>
        <taxon>Eutheria</taxon>
        <taxon>Laurasiatheria</taxon>
        <taxon>Artiodactyla</taxon>
        <taxon>Ruminantia</taxon>
        <taxon>Pecora</taxon>
        <taxon>Bovidae</taxon>
        <taxon>Bovinae</taxon>
        <taxon>Bos</taxon>
    </lineage>
</organism>
<feature type="domain" description="Lipocalin/cytosolic fatty-acid binding" evidence="12">
    <location>
        <begin position="168"/>
        <end position="303"/>
    </location>
</feature>
<keyword evidence="7" id="KW-1015">Disulfide bond</keyword>
<keyword evidence="4" id="KW-0964">Secreted</keyword>
<gene>
    <name evidence="13" type="primary">PAEP</name>
</gene>
<comment type="function">
    <text evidence="8">Primary component of whey, it binds retinol and is probably involved in the transport of that molecule.</text>
</comment>
<reference evidence="13" key="2">
    <citation type="submission" date="2025-08" db="UniProtKB">
        <authorList>
            <consortium name="Ensembl"/>
        </authorList>
    </citation>
    <scope>IDENTIFICATION</scope>
    <source>
        <strain evidence="13">Hereford</strain>
    </source>
</reference>
<dbReference type="SUPFAM" id="SSF50814">
    <property type="entry name" value="Lipocalins"/>
    <property type="match status" value="1"/>
</dbReference>
<evidence type="ECO:0000256" key="5">
    <source>
        <dbReference type="ARBA" id="ARBA00022743"/>
    </source>
</evidence>
<keyword evidence="3" id="KW-0813">Transport</keyword>
<protein>
    <recommendedName>
        <fullName evidence="9">Beta-lactoglobulin</fullName>
    </recommendedName>
</protein>
<keyword evidence="5" id="KW-0494">Milk protein</keyword>
<dbReference type="Gene3D" id="2.40.128.20">
    <property type="match status" value="1"/>
</dbReference>
<dbReference type="InterPro" id="IPR022272">
    <property type="entry name" value="Lipocalin_CS"/>
</dbReference>
<dbReference type="GO" id="GO:0042802">
    <property type="term" value="F:identical protein binding"/>
    <property type="evidence" value="ECO:0007669"/>
    <property type="project" value="UniProtKB-ARBA"/>
</dbReference>
<dbReference type="PRINTS" id="PR01172">
    <property type="entry name" value="BLCTOGLOBULN"/>
</dbReference>
<evidence type="ECO:0000256" key="3">
    <source>
        <dbReference type="ARBA" id="ARBA00022448"/>
    </source>
</evidence>
<dbReference type="CTD" id="5047"/>
<evidence type="ECO:0000313" key="14">
    <source>
        <dbReference type="Proteomes" id="UP000009136"/>
    </source>
</evidence>
<accession>A0AAF6Z0B1</accession>
<evidence type="ECO:0000256" key="1">
    <source>
        <dbReference type="ARBA" id="ARBA00004613"/>
    </source>
</evidence>
<evidence type="ECO:0000256" key="10">
    <source>
        <dbReference type="RuleBase" id="RU003695"/>
    </source>
</evidence>
<evidence type="ECO:0000256" key="6">
    <source>
        <dbReference type="ARBA" id="ARBA00023072"/>
    </source>
</evidence>
<evidence type="ECO:0000313" key="13">
    <source>
        <dbReference type="Ensembl" id="ENSBTAP00000019538.7"/>
    </source>
</evidence>
<proteinExistence type="inferred from homology"/>
<evidence type="ECO:0000256" key="11">
    <source>
        <dbReference type="SAM" id="MobiDB-lite"/>
    </source>
</evidence>
<evidence type="ECO:0000256" key="9">
    <source>
        <dbReference type="ARBA" id="ARBA00068144"/>
    </source>
</evidence>
<evidence type="ECO:0000256" key="4">
    <source>
        <dbReference type="ARBA" id="ARBA00022525"/>
    </source>
</evidence>
<feature type="region of interest" description="Disordered" evidence="11">
    <location>
        <begin position="1"/>
        <end position="22"/>
    </location>
</feature>
<dbReference type="GO" id="GO:0019841">
    <property type="term" value="F:retinol binding"/>
    <property type="evidence" value="ECO:0007669"/>
    <property type="project" value="UniProtKB-KW"/>
</dbReference>
<dbReference type="InterPro" id="IPR002345">
    <property type="entry name" value="Lipocalin"/>
</dbReference>
<dbReference type="PRINTS" id="PR00179">
    <property type="entry name" value="LIPOCALIN"/>
</dbReference>
<sequence>MVPKAEATLQDTPAPSAGSDLSLSKRLTPEVFLALAASLDPEPGHPLRPHFWGVPGTVQAQRGPSCLASNGRRPPIVLVEEATPGPKDRPGGIRGTAWLGARPGLAGWPSSCIRPRAHCLSPPLPAELRSVTPAAAMKCLLLALALTCGAQALIVTQTMKGLDIQKVAGTWYSLAMAASDISLLDAQSAPLRVYVEELKPTPEGDLEILLQKWENGECAQKKIIAEKTKIPAVFKIDALNENKVLVLDTDYKKYLLFCMENSAEPEQSLACQCLVRTPEVDDEALEKFDKALKALPMHIRLSFNPTQLEEQCHI</sequence>
<dbReference type="GeneTree" id="ENSGT01050000244868"/>
<dbReference type="InterPro" id="IPR012674">
    <property type="entry name" value="Calycin"/>
</dbReference>
<dbReference type="GlyGen" id="A0AAF6Z0B1">
    <property type="glycosylation" value="1 site"/>
</dbReference>
<dbReference type="GO" id="GO:0005576">
    <property type="term" value="C:extracellular region"/>
    <property type="evidence" value="ECO:0007669"/>
    <property type="project" value="UniProtKB-SubCell"/>
</dbReference>
<reference evidence="13" key="1">
    <citation type="submission" date="2018-03" db="EMBL/GenBank/DDBJ databases">
        <title>ARS-UCD1.2.</title>
        <authorList>
            <person name="Rosen B.D."/>
            <person name="Bickhart D.M."/>
            <person name="Koren S."/>
            <person name="Schnabel R.D."/>
            <person name="Hall R."/>
            <person name="Zimin A."/>
            <person name="Dreischer C."/>
            <person name="Schultheiss S."/>
            <person name="Schroeder S.G."/>
            <person name="Elsik C.G."/>
            <person name="Couldrey C."/>
            <person name="Liu G.E."/>
            <person name="Van Tassell C.P."/>
            <person name="Phillippy A.M."/>
            <person name="Smith T.P.L."/>
            <person name="Medrano J.F."/>
        </authorList>
    </citation>
    <scope>NUCLEOTIDE SEQUENCE [LARGE SCALE GENOMIC DNA]</scope>
    <source>
        <strain evidence="13">Hereford</strain>
    </source>
</reference>
<reference evidence="13" key="3">
    <citation type="submission" date="2025-09" db="UniProtKB">
        <authorList>
            <consortium name="Ensembl"/>
        </authorList>
    </citation>
    <scope>IDENTIFICATION</scope>
    <source>
        <strain evidence="13">Hereford</strain>
    </source>
</reference>
<evidence type="ECO:0000256" key="8">
    <source>
        <dbReference type="ARBA" id="ARBA00054624"/>
    </source>
</evidence>
<dbReference type="PROSITE" id="PS00213">
    <property type="entry name" value="LIPOCALIN"/>
    <property type="match status" value="1"/>
</dbReference>
<evidence type="ECO:0000256" key="7">
    <source>
        <dbReference type="ARBA" id="ARBA00023157"/>
    </source>
</evidence>
<keyword evidence="6" id="KW-0683">Retinol-binding</keyword>
<dbReference type="AlphaFoldDB" id="A0AAF6Z0B1"/>